<accession>A0ABD0QF04</accession>
<keyword evidence="3" id="KW-1185">Reference proteome</keyword>
<organism evidence="2 3">
    <name type="scientific">Cirrhinus mrigala</name>
    <name type="common">Mrigala</name>
    <dbReference type="NCBI Taxonomy" id="683832"/>
    <lineage>
        <taxon>Eukaryota</taxon>
        <taxon>Metazoa</taxon>
        <taxon>Chordata</taxon>
        <taxon>Craniata</taxon>
        <taxon>Vertebrata</taxon>
        <taxon>Euteleostomi</taxon>
        <taxon>Actinopterygii</taxon>
        <taxon>Neopterygii</taxon>
        <taxon>Teleostei</taxon>
        <taxon>Ostariophysi</taxon>
        <taxon>Cypriniformes</taxon>
        <taxon>Cyprinidae</taxon>
        <taxon>Labeoninae</taxon>
        <taxon>Labeonini</taxon>
        <taxon>Cirrhinus</taxon>
    </lineage>
</organism>
<evidence type="ECO:0000313" key="3">
    <source>
        <dbReference type="Proteomes" id="UP001529510"/>
    </source>
</evidence>
<comment type="caution">
    <text evidence="2">The sequence shown here is derived from an EMBL/GenBank/DDBJ whole genome shotgun (WGS) entry which is preliminary data.</text>
</comment>
<evidence type="ECO:0000313" key="2">
    <source>
        <dbReference type="EMBL" id="KAL0184823.1"/>
    </source>
</evidence>
<dbReference type="AlphaFoldDB" id="A0ABD0QF04"/>
<dbReference type="EMBL" id="JAMKFB020000009">
    <property type="protein sequence ID" value="KAL0184823.1"/>
    <property type="molecule type" value="Genomic_DNA"/>
</dbReference>
<reference evidence="2 3" key="1">
    <citation type="submission" date="2024-05" db="EMBL/GenBank/DDBJ databases">
        <title>Genome sequencing and assembly of Indian major carp, Cirrhinus mrigala (Hamilton, 1822).</title>
        <authorList>
            <person name="Mohindra V."/>
            <person name="Chowdhury L.M."/>
            <person name="Lal K."/>
            <person name="Jena J.K."/>
        </authorList>
    </citation>
    <scope>NUCLEOTIDE SEQUENCE [LARGE SCALE GENOMIC DNA]</scope>
    <source>
        <strain evidence="2">CM1030</strain>
        <tissue evidence="2">Blood</tissue>
    </source>
</reference>
<proteinExistence type="predicted"/>
<feature type="non-terminal residue" evidence="2">
    <location>
        <position position="1"/>
    </location>
</feature>
<evidence type="ECO:0000256" key="1">
    <source>
        <dbReference type="SAM" id="MobiDB-lite"/>
    </source>
</evidence>
<protein>
    <submittedName>
        <fullName evidence="2">Uncharacterized protein</fullName>
    </submittedName>
</protein>
<dbReference type="Proteomes" id="UP001529510">
    <property type="component" value="Unassembled WGS sequence"/>
</dbReference>
<feature type="non-terminal residue" evidence="2">
    <location>
        <position position="110"/>
    </location>
</feature>
<gene>
    <name evidence="2" type="ORF">M9458_020519</name>
</gene>
<feature type="region of interest" description="Disordered" evidence="1">
    <location>
        <begin position="37"/>
        <end position="110"/>
    </location>
</feature>
<feature type="region of interest" description="Disordered" evidence="1">
    <location>
        <begin position="1"/>
        <end position="22"/>
    </location>
</feature>
<feature type="compositionally biased region" description="Basic and acidic residues" evidence="1">
    <location>
        <begin position="78"/>
        <end position="87"/>
    </location>
</feature>
<name>A0ABD0QF04_CIRMR</name>
<sequence>EQLYLQSELGYEAATPSSGRSFNRTLESSIYRATLNVTPTVPPRPGMEVPRPVSPERMEQSMTPTSFELSRDEDEASLDGRRIRMMEDCSPTEWRSRSGGNGDLQHLIQE</sequence>